<accession>A0A0D2BTH9</accession>
<sequence>MAIQSFKNVLPDDDERHRSQQYPLLNGDLEDEEFGGACQASSNDQRRRRTLLAKALAVFYLIQQYLKPRRSLLDSSSQQQASLLAFSTGDSKTGSILRAAWVAVRPTILCPTTTTNRKVHATAWLDGLRGIACFTVVFYHNSLLLYPGHCAAWQSSDSRLFRLPVLRLPCTGPAMVDIFFVISGYALSCRPLSLTRTADFTRFSESLSSALFRRGIRLYAPVVFLTLLNAVLSYLKLFDPEGADHVPYDGTVAATLWHWLDDLLTGLNPLNLDRYHSWNIKGLRYAIGMWTIPFEYRGSIIVFVVLLALGRTRPPLRFAVIASLVLYCVAQGQWDVFLFLSGPLCCDLHHYLENRTMPQSTSTSASTSANSSGVVGLSSEKPQNPRQRTNLIALTLKRVALISGLVAILAVVTMPEYPHMGDVRLYTTIKSFDPSSWDKLPSVGRFPVCVASVVLVFYTGQTRMLRRFLSTPFPQYLGENSFGIYLMHVTLINSIGRPLMRFLSRIPSHVGLRPEGQVGSWLVFLLYAAIAIPTLFWISELVTRYVDKKSVQLARWLEQKCMMKTA</sequence>
<protein>
    <recommendedName>
        <fullName evidence="3">Acyltransferase 3 domain-containing protein</fullName>
    </recommendedName>
</protein>
<evidence type="ECO:0000313" key="5">
    <source>
        <dbReference type="Proteomes" id="UP000053342"/>
    </source>
</evidence>
<dbReference type="PANTHER" id="PTHR23028:SF134">
    <property type="entry name" value="PUTATIVE (AFU_ORTHOLOGUE AFUA_4G08520)-RELATED"/>
    <property type="match status" value="1"/>
</dbReference>
<reference evidence="4 5" key="1">
    <citation type="submission" date="2015-01" db="EMBL/GenBank/DDBJ databases">
        <title>The Genome Sequence of Exophiala oligosperma CBS72588.</title>
        <authorList>
            <consortium name="The Broad Institute Genomics Platform"/>
            <person name="Cuomo C."/>
            <person name="de Hoog S."/>
            <person name="Gorbushina A."/>
            <person name="Stielow B."/>
            <person name="Teixiera M."/>
            <person name="Abouelleil A."/>
            <person name="Chapman S.B."/>
            <person name="Priest M."/>
            <person name="Young S.K."/>
            <person name="Wortman J."/>
            <person name="Nusbaum C."/>
            <person name="Birren B."/>
        </authorList>
    </citation>
    <scope>NUCLEOTIDE SEQUENCE [LARGE SCALE GENOMIC DNA]</scope>
    <source>
        <strain evidence="4 5">CBS 72588</strain>
    </source>
</reference>
<feature type="transmembrane region" description="Helical" evidence="2">
    <location>
        <begin position="482"/>
        <end position="500"/>
    </location>
</feature>
<dbReference type="OrthoDB" id="5819582at2759"/>
<dbReference type="Proteomes" id="UP000053342">
    <property type="component" value="Unassembled WGS sequence"/>
</dbReference>
<dbReference type="Pfam" id="PF01757">
    <property type="entry name" value="Acyl_transf_3"/>
    <property type="match status" value="1"/>
</dbReference>
<dbReference type="EMBL" id="KN847338">
    <property type="protein sequence ID" value="KIW40767.1"/>
    <property type="molecule type" value="Genomic_DNA"/>
</dbReference>
<keyword evidence="2" id="KW-0812">Transmembrane</keyword>
<dbReference type="GeneID" id="27360015"/>
<feature type="transmembrane region" description="Helical" evidence="2">
    <location>
        <begin position="391"/>
        <end position="412"/>
    </location>
</feature>
<gene>
    <name evidence="4" type="ORF">PV06_07941</name>
</gene>
<dbReference type="InterPro" id="IPR002656">
    <property type="entry name" value="Acyl_transf_3_dom"/>
</dbReference>
<dbReference type="PANTHER" id="PTHR23028">
    <property type="entry name" value="ACETYLTRANSFERASE"/>
    <property type="match status" value="1"/>
</dbReference>
<proteinExistence type="predicted"/>
<dbReference type="HOGENOM" id="CLU_005679_13_5_1"/>
<evidence type="ECO:0000256" key="2">
    <source>
        <dbReference type="SAM" id="Phobius"/>
    </source>
</evidence>
<dbReference type="RefSeq" id="XP_016260983.1">
    <property type="nucleotide sequence ID" value="XM_016409229.1"/>
</dbReference>
<dbReference type="InterPro" id="IPR050879">
    <property type="entry name" value="Acyltransferase_3"/>
</dbReference>
<keyword evidence="2" id="KW-0472">Membrane</keyword>
<feature type="transmembrane region" description="Helical" evidence="2">
    <location>
        <begin position="216"/>
        <end position="235"/>
    </location>
</feature>
<feature type="transmembrane region" description="Helical" evidence="2">
    <location>
        <begin position="166"/>
        <end position="187"/>
    </location>
</feature>
<feature type="transmembrane region" description="Helical" evidence="2">
    <location>
        <begin position="443"/>
        <end position="461"/>
    </location>
</feature>
<feature type="compositionally biased region" description="Low complexity" evidence="1">
    <location>
        <begin position="360"/>
        <end position="372"/>
    </location>
</feature>
<evidence type="ECO:0000259" key="3">
    <source>
        <dbReference type="Pfam" id="PF01757"/>
    </source>
</evidence>
<feature type="region of interest" description="Disordered" evidence="1">
    <location>
        <begin position="360"/>
        <end position="384"/>
    </location>
</feature>
<dbReference type="AlphaFoldDB" id="A0A0D2BTH9"/>
<dbReference type="GO" id="GO:0016747">
    <property type="term" value="F:acyltransferase activity, transferring groups other than amino-acyl groups"/>
    <property type="evidence" value="ECO:0007669"/>
    <property type="project" value="InterPro"/>
</dbReference>
<feature type="transmembrane region" description="Helical" evidence="2">
    <location>
        <begin position="287"/>
        <end position="309"/>
    </location>
</feature>
<organism evidence="4 5">
    <name type="scientific">Exophiala oligosperma</name>
    <dbReference type="NCBI Taxonomy" id="215243"/>
    <lineage>
        <taxon>Eukaryota</taxon>
        <taxon>Fungi</taxon>
        <taxon>Dikarya</taxon>
        <taxon>Ascomycota</taxon>
        <taxon>Pezizomycotina</taxon>
        <taxon>Eurotiomycetes</taxon>
        <taxon>Chaetothyriomycetidae</taxon>
        <taxon>Chaetothyriales</taxon>
        <taxon>Herpotrichiellaceae</taxon>
        <taxon>Exophiala</taxon>
    </lineage>
</organism>
<evidence type="ECO:0000256" key="1">
    <source>
        <dbReference type="SAM" id="MobiDB-lite"/>
    </source>
</evidence>
<evidence type="ECO:0000313" key="4">
    <source>
        <dbReference type="EMBL" id="KIW40767.1"/>
    </source>
</evidence>
<feature type="transmembrane region" description="Helical" evidence="2">
    <location>
        <begin position="520"/>
        <end position="539"/>
    </location>
</feature>
<dbReference type="VEuPathDB" id="FungiDB:PV06_07941"/>
<keyword evidence="5" id="KW-1185">Reference proteome</keyword>
<keyword evidence="2" id="KW-1133">Transmembrane helix</keyword>
<feature type="domain" description="Acyltransferase 3" evidence="3">
    <location>
        <begin position="123"/>
        <end position="538"/>
    </location>
</feature>
<name>A0A0D2BTH9_9EURO</name>